<dbReference type="EMBL" id="CADIKC010000010">
    <property type="protein sequence ID" value="CAB3734849.1"/>
    <property type="molecule type" value="Genomic_DNA"/>
</dbReference>
<accession>A0A6J5CEP2</accession>
<name>A0A6J5CEP2_9BURK</name>
<sequence>MRVRGQHPIPYLLRELNKSLARAQIAADHQRVDEESDNAFRLDLLTSRSRNADTNVRRAGVAIQQHVEGSEQGHEERHALAAISGMTVTQTLRDTTRHGVRHTAPGTRTCVTPFAIDRQLQHRM</sequence>
<keyword evidence="2" id="KW-1185">Reference proteome</keyword>
<dbReference type="AntiFam" id="ANF00178">
    <property type="entry name" value="Shadow ORF (opposite dhbF)"/>
</dbReference>
<dbReference type="Proteomes" id="UP000494255">
    <property type="component" value="Unassembled WGS sequence"/>
</dbReference>
<evidence type="ECO:0000313" key="1">
    <source>
        <dbReference type="EMBL" id="CAB3734849.1"/>
    </source>
</evidence>
<reference evidence="1 2" key="1">
    <citation type="submission" date="2020-04" db="EMBL/GenBank/DDBJ databases">
        <authorList>
            <person name="De Canck E."/>
        </authorList>
    </citation>
    <scope>NUCLEOTIDE SEQUENCE [LARGE SCALE GENOMIC DNA]</scope>
    <source>
        <strain evidence="1 2">LMG 24238</strain>
    </source>
</reference>
<organism evidence="1 2">
    <name type="scientific">Paraburkholderia sediminicola</name>
    <dbReference type="NCBI Taxonomy" id="458836"/>
    <lineage>
        <taxon>Bacteria</taxon>
        <taxon>Pseudomonadati</taxon>
        <taxon>Pseudomonadota</taxon>
        <taxon>Betaproteobacteria</taxon>
        <taxon>Burkholderiales</taxon>
        <taxon>Burkholderiaceae</taxon>
        <taxon>Paraburkholderia</taxon>
    </lineage>
</organism>
<gene>
    <name evidence="1" type="ORF">LMG24238_06085</name>
</gene>
<evidence type="ECO:0000313" key="2">
    <source>
        <dbReference type="Proteomes" id="UP000494255"/>
    </source>
</evidence>
<protein>
    <submittedName>
        <fullName evidence="1">Uncharacterized protein</fullName>
    </submittedName>
</protein>
<proteinExistence type="predicted"/>
<dbReference type="AlphaFoldDB" id="A0A6J5CEP2"/>